<sequence length="151" mass="15593">MRIAVIGGGRITDTETEYETARAVGRLLATRGHEIVCGGLGGVMEAACRGGSDAGGHTIGILPGTDRDGANEYVETVITTGMGNARNVLVVLNSDAVIAIDGATGTLSEIGHALDYDRPVAGIDTHDLAELTGFESVETPEEAVTSVERRV</sequence>
<evidence type="ECO:0000313" key="2">
    <source>
        <dbReference type="Proteomes" id="UP001596417"/>
    </source>
</evidence>
<dbReference type="RefSeq" id="WP_264555818.1">
    <property type="nucleotide sequence ID" value="NZ_CP109979.1"/>
</dbReference>
<dbReference type="SUPFAM" id="SSF102405">
    <property type="entry name" value="MCP/YpsA-like"/>
    <property type="match status" value="1"/>
</dbReference>
<accession>A0ABD5YNZ8</accession>
<dbReference type="InterPro" id="IPR052341">
    <property type="entry name" value="LOG_family_nucleotidases"/>
</dbReference>
<comment type="caution">
    <text evidence="1">The sequence shown here is derived from an EMBL/GenBank/DDBJ whole genome shotgun (WGS) entry which is preliminary data.</text>
</comment>
<dbReference type="NCBIfam" id="TIGR00725">
    <property type="entry name" value="TIGR00725 family protein"/>
    <property type="match status" value="1"/>
</dbReference>
<dbReference type="Gene3D" id="3.40.50.450">
    <property type="match status" value="1"/>
</dbReference>
<protein>
    <submittedName>
        <fullName evidence="1">TIGR00725 family protein</fullName>
    </submittedName>
</protein>
<dbReference type="InterPro" id="IPR005268">
    <property type="entry name" value="CHP00725"/>
</dbReference>
<proteinExistence type="predicted"/>
<dbReference type="Proteomes" id="UP001596417">
    <property type="component" value="Unassembled WGS sequence"/>
</dbReference>
<dbReference type="EMBL" id="JBHTAX010000001">
    <property type="protein sequence ID" value="MFC7191043.1"/>
    <property type="molecule type" value="Genomic_DNA"/>
</dbReference>
<dbReference type="Pfam" id="PF18306">
    <property type="entry name" value="LDcluster4"/>
    <property type="match status" value="1"/>
</dbReference>
<dbReference type="GeneID" id="76200722"/>
<evidence type="ECO:0000313" key="1">
    <source>
        <dbReference type="EMBL" id="MFC7191043.1"/>
    </source>
</evidence>
<dbReference type="PANTHER" id="PTHR43393:SF3">
    <property type="entry name" value="LYSINE DECARBOXYLASE-LIKE PROTEIN"/>
    <property type="match status" value="1"/>
</dbReference>
<reference evidence="1 2" key="1">
    <citation type="journal article" date="2019" name="Int. J. Syst. Evol. Microbiol.">
        <title>The Global Catalogue of Microorganisms (GCM) 10K type strain sequencing project: providing services to taxonomists for standard genome sequencing and annotation.</title>
        <authorList>
            <consortium name="The Broad Institute Genomics Platform"/>
            <consortium name="The Broad Institute Genome Sequencing Center for Infectious Disease"/>
            <person name="Wu L."/>
            <person name="Ma J."/>
        </authorList>
    </citation>
    <scope>NUCLEOTIDE SEQUENCE [LARGE SCALE GENOMIC DNA]</scope>
    <source>
        <strain evidence="1 2">RDMS1</strain>
    </source>
</reference>
<dbReference type="PANTHER" id="PTHR43393">
    <property type="entry name" value="CYTOKININ RIBOSIDE 5'-MONOPHOSPHATE PHOSPHORIBOHYDROLASE"/>
    <property type="match status" value="1"/>
</dbReference>
<name>A0ABD5YNZ8_9EURY</name>
<dbReference type="InterPro" id="IPR041164">
    <property type="entry name" value="LDcluster4"/>
</dbReference>
<keyword evidence="2" id="KW-1185">Reference proteome</keyword>
<dbReference type="AlphaFoldDB" id="A0ABD5YNZ8"/>
<organism evidence="1 2">
    <name type="scientific">Halocatena marina</name>
    <dbReference type="NCBI Taxonomy" id="2934937"/>
    <lineage>
        <taxon>Archaea</taxon>
        <taxon>Methanobacteriati</taxon>
        <taxon>Methanobacteriota</taxon>
        <taxon>Stenosarchaea group</taxon>
        <taxon>Halobacteria</taxon>
        <taxon>Halobacteriales</taxon>
        <taxon>Natronomonadaceae</taxon>
        <taxon>Halocatena</taxon>
    </lineage>
</organism>
<gene>
    <name evidence="1" type="ORF">ACFQL7_15250</name>
</gene>